<dbReference type="EMBL" id="CP042425">
    <property type="protein sequence ID" value="QEL20712.1"/>
    <property type="molecule type" value="Genomic_DNA"/>
</dbReference>
<name>A0A5C1AT03_9BACT</name>
<evidence type="ECO:0000313" key="1">
    <source>
        <dbReference type="EMBL" id="QEL20712.1"/>
    </source>
</evidence>
<dbReference type="Proteomes" id="UP000324974">
    <property type="component" value="Chromosome"/>
</dbReference>
<sequence>MARPVPKQSLSAARRQLVELMQSIGFGRIEYLHVVDGEPALLDPPPAVVREYKFGGENGPRPERGLDAFLLKVQVVELFQMFDRMGTGVVLALDVKHGLPFRAAVPGAVE</sequence>
<proteinExistence type="predicted"/>
<protein>
    <submittedName>
        <fullName evidence="1">Uncharacterized protein</fullName>
    </submittedName>
</protein>
<dbReference type="RefSeq" id="WP_149114973.1">
    <property type="nucleotide sequence ID" value="NZ_CP042425.1"/>
</dbReference>
<organism evidence="1 2">
    <name type="scientific">Limnoglobus roseus</name>
    <dbReference type="NCBI Taxonomy" id="2598579"/>
    <lineage>
        <taxon>Bacteria</taxon>
        <taxon>Pseudomonadati</taxon>
        <taxon>Planctomycetota</taxon>
        <taxon>Planctomycetia</taxon>
        <taxon>Gemmatales</taxon>
        <taxon>Gemmataceae</taxon>
        <taxon>Limnoglobus</taxon>
    </lineage>
</organism>
<evidence type="ECO:0000313" key="2">
    <source>
        <dbReference type="Proteomes" id="UP000324974"/>
    </source>
</evidence>
<keyword evidence="2" id="KW-1185">Reference proteome</keyword>
<dbReference type="AlphaFoldDB" id="A0A5C1AT03"/>
<dbReference type="OrthoDB" id="5402145at2"/>
<reference evidence="2" key="1">
    <citation type="submission" date="2019-08" db="EMBL/GenBank/DDBJ databases">
        <title>Limnoglobus roseus gen. nov., sp. nov., a novel freshwater planctomycete with a giant genome from the family Gemmataceae.</title>
        <authorList>
            <person name="Kulichevskaya I.S."/>
            <person name="Naumoff D.G."/>
            <person name="Miroshnikov K."/>
            <person name="Ivanova A."/>
            <person name="Philippov D.A."/>
            <person name="Hakobyan A."/>
            <person name="Rijpstra I.C."/>
            <person name="Sinninghe Damste J.S."/>
            <person name="Liesack W."/>
            <person name="Dedysh S.N."/>
        </authorList>
    </citation>
    <scope>NUCLEOTIDE SEQUENCE [LARGE SCALE GENOMIC DNA]</scope>
    <source>
        <strain evidence="2">PX52</strain>
    </source>
</reference>
<dbReference type="KEGG" id="lrs:PX52LOC_07821"/>
<gene>
    <name evidence="1" type="ORF">PX52LOC_07821</name>
</gene>
<accession>A0A5C1AT03</accession>